<organism evidence="2 3">
    <name type="scientific">Argiope bruennichi</name>
    <name type="common">Wasp spider</name>
    <name type="synonym">Aranea bruennichi</name>
    <dbReference type="NCBI Taxonomy" id="94029"/>
    <lineage>
        <taxon>Eukaryota</taxon>
        <taxon>Metazoa</taxon>
        <taxon>Ecdysozoa</taxon>
        <taxon>Arthropoda</taxon>
        <taxon>Chelicerata</taxon>
        <taxon>Arachnida</taxon>
        <taxon>Araneae</taxon>
        <taxon>Araneomorphae</taxon>
        <taxon>Entelegynae</taxon>
        <taxon>Araneoidea</taxon>
        <taxon>Araneidae</taxon>
        <taxon>Argiope</taxon>
    </lineage>
</organism>
<protein>
    <recommendedName>
        <fullName evidence="1">Transposable element P transposase-like RNase H domain-containing protein</fullName>
    </recommendedName>
</protein>
<evidence type="ECO:0000259" key="1">
    <source>
        <dbReference type="Pfam" id="PF21787"/>
    </source>
</evidence>
<reference evidence="2" key="2">
    <citation type="submission" date="2020-06" db="EMBL/GenBank/DDBJ databases">
        <authorList>
            <person name="Sheffer M."/>
        </authorList>
    </citation>
    <scope>NUCLEOTIDE SEQUENCE</scope>
</reference>
<name>A0A8T0ENH6_ARGBR</name>
<dbReference type="Pfam" id="PF21787">
    <property type="entry name" value="TNP-like_RNaseH_N"/>
    <property type="match status" value="1"/>
</dbReference>
<dbReference type="AlphaFoldDB" id="A0A8T0ENH6"/>
<sequence length="179" mass="20184">MDANAGPCATPNKSSRKFSVSKFRCCLCCRSQNETPGLILFKFPSDESSTLRLKLTKFAYPHVEEDLPSTFDDILSAQASHLPTVHLLQYTYYVAKTSGFCPKLVNCLKKKSSHLSEAEKLCLLLIDEMAIKQGLTYATYLDAVDGFTSVRNYFQEKSPYATQVLVFMACRIVKNWQQV</sequence>
<comment type="caution">
    <text evidence="2">The sequence shown here is derived from an EMBL/GenBank/DDBJ whole genome shotgun (WGS) entry which is preliminary data.</text>
</comment>
<feature type="domain" description="Transposable element P transposase-like RNase H" evidence="1">
    <location>
        <begin position="98"/>
        <end position="178"/>
    </location>
</feature>
<dbReference type="EMBL" id="JABXBU010002072">
    <property type="protein sequence ID" value="KAF8777317.1"/>
    <property type="molecule type" value="Genomic_DNA"/>
</dbReference>
<accession>A0A8T0ENH6</accession>
<evidence type="ECO:0000313" key="2">
    <source>
        <dbReference type="EMBL" id="KAF8777317.1"/>
    </source>
</evidence>
<dbReference type="InterPro" id="IPR048365">
    <property type="entry name" value="TNP-like_RNaseH_N"/>
</dbReference>
<evidence type="ECO:0000313" key="3">
    <source>
        <dbReference type="Proteomes" id="UP000807504"/>
    </source>
</evidence>
<dbReference type="Proteomes" id="UP000807504">
    <property type="component" value="Unassembled WGS sequence"/>
</dbReference>
<gene>
    <name evidence="2" type="ORF">HNY73_014191</name>
</gene>
<keyword evidence="3" id="KW-1185">Reference proteome</keyword>
<proteinExistence type="predicted"/>
<reference evidence="2" key="1">
    <citation type="journal article" date="2020" name="bioRxiv">
        <title>Chromosome-level reference genome of the European wasp spider Argiope bruennichi: a resource for studies on range expansion and evolutionary adaptation.</title>
        <authorList>
            <person name="Sheffer M.M."/>
            <person name="Hoppe A."/>
            <person name="Krehenwinkel H."/>
            <person name="Uhl G."/>
            <person name="Kuss A.W."/>
            <person name="Jensen L."/>
            <person name="Jensen C."/>
            <person name="Gillespie R.G."/>
            <person name="Hoff K.J."/>
            <person name="Prost S."/>
        </authorList>
    </citation>
    <scope>NUCLEOTIDE SEQUENCE</scope>
</reference>